<dbReference type="EMBL" id="UZAI01017169">
    <property type="protein sequence ID" value="VDP21309.1"/>
    <property type="molecule type" value="Genomic_DNA"/>
</dbReference>
<evidence type="ECO:0000313" key="1">
    <source>
        <dbReference type="EMBL" id="VDP21309.1"/>
    </source>
</evidence>
<dbReference type="SUPFAM" id="SSF56112">
    <property type="entry name" value="Protein kinase-like (PK-like)"/>
    <property type="match status" value="1"/>
</dbReference>
<protein>
    <submittedName>
        <fullName evidence="1">Uncharacterized protein</fullName>
    </submittedName>
</protein>
<dbReference type="Proteomes" id="UP000277204">
    <property type="component" value="Unassembled WGS sequence"/>
</dbReference>
<keyword evidence="2" id="KW-1185">Reference proteome</keyword>
<name>A0A183MKH9_9TREM</name>
<dbReference type="InterPro" id="IPR011009">
    <property type="entry name" value="Kinase-like_dom_sf"/>
</dbReference>
<reference evidence="1 2" key="1">
    <citation type="submission" date="2018-11" db="EMBL/GenBank/DDBJ databases">
        <authorList>
            <consortium name="Pathogen Informatics"/>
        </authorList>
    </citation>
    <scope>NUCLEOTIDE SEQUENCE [LARGE SCALE GENOMIC DNA]</scope>
    <source>
        <strain evidence="1 2">Zambia</strain>
    </source>
</reference>
<sequence>MSVCSLKMLYLEDYKKLKKYTNFEQYKAAHRSIESTFIDIQRGCCADGPHDRFNVLSADIFPCVCYFDGLDVKTGASIQLHEWVFHNNSAYSTSNNFLDNFLTQLAYFARQDKHPNLCRILGVECTRNLPACGIDNDAYHQNMEKSWENWDVIRLITERPKGTSLESIGSGVLPPVANEKLGPNLFSVSKPLEIDDKKLVWLRYVIHQIVSAVSWLHTYSFVHRNLHVSCMCVHVLITILLIHNSCNHGQYHSRRGGVYIWTSLIHFTGKVTFWQLMHIENGQKFFSWNIQLQISVTKPRQLFSRFGVPELIFIDS</sequence>
<evidence type="ECO:0000313" key="2">
    <source>
        <dbReference type="Proteomes" id="UP000277204"/>
    </source>
</evidence>
<dbReference type="STRING" id="48269.A0A183MKH9"/>
<proteinExistence type="predicted"/>
<accession>A0A183MKH9</accession>
<dbReference type="AlphaFoldDB" id="A0A183MKH9"/>
<organism evidence="1 2">
    <name type="scientific">Schistosoma margrebowiei</name>
    <dbReference type="NCBI Taxonomy" id="48269"/>
    <lineage>
        <taxon>Eukaryota</taxon>
        <taxon>Metazoa</taxon>
        <taxon>Spiralia</taxon>
        <taxon>Lophotrochozoa</taxon>
        <taxon>Platyhelminthes</taxon>
        <taxon>Trematoda</taxon>
        <taxon>Digenea</taxon>
        <taxon>Strigeidida</taxon>
        <taxon>Schistosomatoidea</taxon>
        <taxon>Schistosomatidae</taxon>
        <taxon>Schistosoma</taxon>
    </lineage>
</organism>
<gene>
    <name evidence="1" type="ORF">SMRZ_LOCUS16554</name>
</gene>